<dbReference type="Proteomes" id="UP000589520">
    <property type="component" value="Unassembled WGS sequence"/>
</dbReference>
<evidence type="ECO:0000313" key="2">
    <source>
        <dbReference type="Proteomes" id="UP000589520"/>
    </source>
</evidence>
<keyword evidence="2" id="KW-1185">Reference proteome</keyword>
<dbReference type="AlphaFoldDB" id="A0A7Y9PHM5"/>
<accession>A0A7Y9PHM5</accession>
<proteinExistence type="predicted"/>
<evidence type="ECO:0000313" key="1">
    <source>
        <dbReference type="EMBL" id="NYF79919.1"/>
    </source>
</evidence>
<sequence length="37" mass="3930">MTSSWMVGIGSDAGDTLVAYRINDVTSEAHFAISNRG</sequence>
<organism evidence="1 2">
    <name type="scientific">Granulicella arctica</name>
    <dbReference type="NCBI Taxonomy" id="940613"/>
    <lineage>
        <taxon>Bacteria</taxon>
        <taxon>Pseudomonadati</taxon>
        <taxon>Acidobacteriota</taxon>
        <taxon>Terriglobia</taxon>
        <taxon>Terriglobales</taxon>
        <taxon>Acidobacteriaceae</taxon>
        <taxon>Granulicella</taxon>
    </lineage>
</organism>
<protein>
    <submittedName>
        <fullName evidence="1">Uncharacterized protein</fullName>
    </submittedName>
</protein>
<reference evidence="1 2" key="1">
    <citation type="submission" date="2020-07" db="EMBL/GenBank/DDBJ databases">
        <title>Genomic Encyclopedia of Type Strains, Phase IV (KMG-V): Genome sequencing to study the core and pangenomes of soil and plant-associated prokaryotes.</title>
        <authorList>
            <person name="Whitman W."/>
        </authorList>
    </citation>
    <scope>NUCLEOTIDE SEQUENCE [LARGE SCALE GENOMIC DNA]</scope>
    <source>
        <strain evidence="1 2">X4EP2</strain>
    </source>
</reference>
<gene>
    <name evidence="1" type="ORF">HDF17_002239</name>
</gene>
<dbReference type="EMBL" id="JACCCW010000002">
    <property type="protein sequence ID" value="NYF79919.1"/>
    <property type="molecule type" value="Genomic_DNA"/>
</dbReference>
<comment type="caution">
    <text evidence="1">The sequence shown here is derived from an EMBL/GenBank/DDBJ whole genome shotgun (WGS) entry which is preliminary data.</text>
</comment>
<name>A0A7Y9PHM5_9BACT</name>